<comment type="caution">
    <text evidence="7">The sequence shown here is derived from an EMBL/GenBank/DDBJ whole genome shotgun (WGS) entry which is preliminary data.</text>
</comment>
<dbReference type="EMBL" id="QGDH01000228">
    <property type="protein sequence ID" value="RAR02176.1"/>
    <property type="molecule type" value="Genomic_DNA"/>
</dbReference>
<feature type="transmembrane region" description="Helical" evidence="6">
    <location>
        <begin position="107"/>
        <end position="127"/>
    </location>
</feature>
<dbReference type="Pfam" id="PF07690">
    <property type="entry name" value="MFS_1"/>
    <property type="match status" value="1"/>
</dbReference>
<name>A0A364MSJ4_STELY</name>
<evidence type="ECO:0000256" key="6">
    <source>
        <dbReference type="SAM" id="Phobius"/>
    </source>
</evidence>
<evidence type="ECO:0000256" key="4">
    <source>
        <dbReference type="ARBA" id="ARBA00023136"/>
    </source>
</evidence>
<evidence type="ECO:0000256" key="1">
    <source>
        <dbReference type="ARBA" id="ARBA00004141"/>
    </source>
</evidence>
<dbReference type="GO" id="GO:0005886">
    <property type="term" value="C:plasma membrane"/>
    <property type="evidence" value="ECO:0007669"/>
    <property type="project" value="TreeGrafter"/>
</dbReference>
<accession>A0A364MSJ4</accession>
<sequence>MTSPEDIQQAATRHHGLPLLPRPADDERDPLRWSQRLKLIALGATAFVNFTANFAGSGLSVAAPVLEVQFHKTANQVNALMTSIVPNIVSDIFFLHERASMMSAYTILVSSATAIGPLLASFIVQYSRGGWVVYMWVCAALAGANTLAIYLLYPESTFERPEHRLPSASSAASDSEKPAIRRVETTSWHGASMVPKSWRSIWTTLFSINHQVRVTELFFRPLAMLFKPAVMLAVFIYGTSLASQVILMFAPTHSSWKYGNLMTS</sequence>
<evidence type="ECO:0000313" key="7">
    <source>
        <dbReference type="EMBL" id="RAR02176.1"/>
    </source>
</evidence>
<feature type="transmembrane region" description="Helical" evidence="6">
    <location>
        <begin position="39"/>
        <end position="65"/>
    </location>
</feature>
<comment type="subcellular location">
    <subcellularLocation>
        <location evidence="1">Membrane</location>
        <topology evidence="1">Multi-pass membrane protein</topology>
    </subcellularLocation>
</comment>
<keyword evidence="4 6" id="KW-0472">Membrane</keyword>
<evidence type="ECO:0000313" key="8">
    <source>
        <dbReference type="Proteomes" id="UP000249619"/>
    </source>
</evidence>
<dbReference type="InterPro" id="IPR036259">
    <property type="entry name" value="MFS_trans_sf"/>
</dbReference>
<evidence type="ECO:0000256" key="3">
    <source>
        <dbReference type="ARBA" id="ARBA00022989"/>
    </source>
</evidence>
<evidence type="ECO:0000256" key="5">
    <source>
        <dbReference type="SAM" id="MobiDB-lite"/>
    </source>
</evidence>
<keyword evidence="3 6" id="KW-1133">Transmembrane helix</keyword>
<dbReference type="GO" id="GO:0022857">
    <property type="term" value="F:transmembrane transporter activity"/>
    <property type="evidence" value="ECO:0007669"/>
    <property type="project" value="InterPro"/>
</dbReference>
<dbReference type="InterPro" id="IPR011701">
    <property type="entry name" value="MFS"/>
</dbReference>
<dbReference type="AlphaFoldDB" id="A0A364MSJ4"/>
<dbReference type="PANTHER" id="PTHR23502:SF181">
    <property type="entry name" value="MAJOR FACILITATOR SUPERFAMILY (MFS) PROFILE DOMAIN-CONTAINING PROTEIN"/>
    <property type="match status" value="1"/>
</dbReference>
<feature type="transmembrane region" description="Helical" evidence="6">
    <location>
        <begin position="133"/>
        <end position="153"/>
    </location>
</feature>
<protein>
    <submittedName>
        <fullName evidence="7">MFS transporter</fullName>
    </submittedName>
</protein>
<dbReference type="SUPFAM" id="SSF103473">
    <property type="entry name" value="MFS general substrate transporter"/>
    <property type="match status" value="1"/>
</dbReference>
<organism evidence="7 8">
    <name type="scientific">Stemphylium lycopersici</name>
    <name type="common">Tomato gray leaf spot disease fungus</name>
    <name type="synonym">Thyrospora lycopersici</name>
    <dbReference type="NCBI Taxonomy" id="183478"/>
    <lineage>
        <taxon>Eukaryota</taxon>
        <taxon>Fungi</taxon>
        <taxon>Dikarya</taxon>
        <taxon>Ascomycota</taxon>
        <taxon>Pezizomycotina</taxon>
        <taxon>Dothideomycetes</taxon>
        <taxon>Pleosporomycetidae</taxon>
        <taxon>Pleosporales</taxon>
        <taxon>Pleosporineae</taxon>
        <taxon>Pleosporaceae</taxon>
        <taxon>Stemphylium</taxon>
    </lineage>
</organism>
<gene>
    <name evidence="7" type="ORF">DDE83_008665</name>
</gene>
<evidence type="ECO:0000256" key="2">
    <source>
        <dbReference type="ARBA" id="ARBA00022692"/>
    </source>
</evidence>
<dbReference type="PANTHER" id="PTHR23502">
    <property type="entry name" value="MAJOR FACILITATOR SUPERFAMILY"/>
    <property type="match status" value="1"/>
</dbReference>
<dbReference type="Proteomes" id="UP000249619">
    <property type="component" value="Unassembled WGS sequence"/>
</dbReference>
<feature type="transmembrane region" description="Helical" evidence="6">
    <location>
        <begin position="229"/>
        <end position="250"/>
    </location>
</feature>
<dbReference type="Gene3D" id="1.20.1250.20">
    <property type="entry name" value="MFS general substrate transporter like domains"/>
    <property type="match status" value="1"/>
</dbReference>
<dbReference type="OrthoDB" id="268400at2759"/>
<keyword evidence="2 6" id="KW-0812">Transmembrane</keyword>
<feature type="region of interest" description="Disordered" evidence="5">
    <location>
        <begin position="1"/>
        <end position="25"/>
    </location>
</feature>
<feature type="compositionally biased region" description="Polar residues" evidence="5">
    <location>
        <begin position="1"/>
        <end position="11"/>
    </location>
</feature>
<dbReference type="STRING" id="183478.A0A364MSJ4"/>
<proteinExistence type="predicted"/>
<reference evidence="8" key="1">
    <citation type="submission" date="2018-05" db="EMBL/GenBank/DDBJ databases">
        <title>Draft genome sequence of Stemphylium lycopersici strain CIDEFI 213.</title>
        <authorList>
            <person name="Medina R."/>
            <person name="Franco M.E.E."/>
            <person name="Lucentini C.G."/>
            <person name="Saparrat M.C.N."/>
            <person name="Balatti P.A."/>
        </authorList>
    </citation>
    <scope>NUCLEOTIDE SEQUENCE [LARGE SCALE GENOMIC DNA]</scope>
    <source>
        <strain evidence="8">CIDEFI 213</strain>
    </source>
</reference>
<keyword evidence="8" id="KW-1185">Reference proteome</keyword>